<evidence type="ECO:0000313" key="5">
    <source>
        <dbReference type="Proteomes" id="UP000762676"/>
    </source>
</evidence>
<dbReference type="GO" id="GO:0016787">
    <property type="term" value="F:hydrolase activity"/>
    <property type="evidence" value="ECO:0007669"/>
    <property type="project" value="UniProtKB-KW"/>
</dbReference>
<dbReference type="PANTHER" id="PTHR11575">
    <property type="entry name" value="5'-NUCLEOTIDASE-RELATED"/>
    <property type="match status" value="1"/>
</dbReference>
<dbReference type="AlphaFoldDB" id="A0AAV4IZ69"/>
<comment type="caution">
    <text evidence="4">The sequence shown here is derived from an EMBL/GenBank/DDBJ whole genome shotgun (WGS) entry which is preliminary data.</text>
</comment>
<dbReference type="SUPFAM" id="SSF55816">
    <property type="entry name" value="5'-nucleotidase (syn. UDP-sugar hydrolase), C-terminal domain"/>
    <property type="match status" value="1"/>
</dbReference>
<protein>
    <submittedName>
        <fullName evidence="4">5'-Nucleotidase</fullName>
    </submittedName>
</protein>
<evidence type="ECO:0000256" key="1">
    <source>
        <dbReference type="ARBA" id="ARBA00006654"/>
    </source>
</evidence>
<feature type="domain" description="5'-Nucleotidase C-terminal" evidence="3">
    <location>
        <begin position="106"/>
        <end position="262"/>
    </location>
</feature>
<dbReference type="InterPro" id="IPR008334">
    <property type="entry name" value="5'-Nucleotdase_C"/>
</dbReference>
<dbReference type="PRINTS" id="PR01607">
    <property type="entry name" value="APYRASEFAMLY"/>
</dbReference>
<proteinExistence type="inferred from homology"/>
<dbReference type="Pfam" id="PF02872">
    <property type="entry name" value="5_nucleotid_C"/>
    <property type="match status" value="1"/>
</dbReference>
<accession>A0AAV4IZ69</accession>
<dbReference type="InterPro" id="IPR029052">
    <property type="entry name" value="Metallo-depent_PP-like"/>
</dbReference>
<dbReference type="InterPro" id="IPR006179">
    <property type="entry name" value="5_nucleotidase/apyrase"/>
</dbReference>
<organism evidence="4 5">
    <name type="scientific">Elysia marginata</name>
    <dbReference type="NCBI Taxonomy" id="1093978"/>
    <lineage>
        <taxon>Eukaryota</taxon>
        <taxon>Metazoa</taxon>
        <taxon>Spiralia</taxon>
        <taxon>Lophotrochozoa</taxon>
        <taxon>Mollusca</taxon>
        <taxon>Gastropoda</taxon>
        <taxon>Heterobranchia</taxon>
        <taxon>Euthyneura</taxon>
        <taxon>Panpulmonata</taxon>
        <taxon>Sacoglossa</taxon>
        <taxon>Placobranchoidea</taxon>
        <taxon>Plakobranchidae</taxon>
        <taxon>Elysia</taxon>
    </lineage>
</organism>
<reference evidence="4 5" key="1">
    <citation type="journal article" date="2021" name="Elife">
        <title>Chloroplast acquisition without the gene transfer in kleptoplastic sea slugs, Plakobranchus ocellatus.</title>
        <authorList>
            <person name="Maeda T."/>
            <person name="Takahashi S."/>
            <person name="Yoshida T."/>
            <person name="Shimamura S."/>
            <person name="Takaki Y."/>
            <person name="Nagai Y."/>
            <person name="Toyoda A."/>
            <person name="Suzuki Y."/>
            <person name="Arimoto A."/>
            <person name="Ishii H."/>
            <person name="Satoh N."/>
            <person name="Nishiyama T."/>
            <person name="Hasebe M."/>
            <person name="Maruyama T."/>
            <person name="Minagawa J."/>
            <person name="Obokata J."/>
            <person name="Shigenobu S."/>
        </authorList>
    </citation>
    <scope>NUCLEOTIDE SEQUENCE [LARGE SCALE GENOMIC DNA]</scope>
</reference>
<name>A0AAV4IZ69_9GAST</name>
<keyword evidence="2" id="KW-0378">Hydrolase</keyword>
<dbReference type="EMBL" id="BMAT01009857">
    <property type="protein sequence ID" value="GFS14998.1"/>
    <property type="molecule type" value="Genomic_DNA"/>
</dbReference>
<dbReference type="InterPro" id="IPR036907">
    <property type="entry name" value="5'-Nucleotdase_C_sf"/>
</dbReference>
<evidence type="ECO:0000313" key="4">
    <source>
        <dbReference type="EMBL" id="GFS14998.1"/>
    </source>
</evidence>
<keyword evidence="5" id="KW-1185">Reference proteome</keyword>
<comment type="similarity">
    <text evidence="1 2">Belongs to the 5'-nucleotidase family.</text>
</comment>
<evidence type="ECO:0000256" key="2">
    <source>
        <dbReference type="RuleBase" id="RU362119"/>
    </source>
</evidence>
<dbReference type="GO" id="GO:0000166">
    <property type="term" value="F:nucleotide binding"/>
    <property type="evidence" value="ECO:0007669"/>
    <property type="project" value="UniProtKB-KW"/>
</dbReference>
<gene>
    <name evidence="4" type="ORF">ElyMa_004921500</name>
</gene>
<sequence>MIVALTHMRVPNDKILAESVPGIDIILGGHDHEYEVIKIGSKYVVKSGTDFREMSKITMKKSSGSSWDVEIEKVELDSCVAEDEDMKAVVTDRLTSVDEKMDTYLGHMNVDMDGKFASVRTQETNLGNFVCDIMLTATKADCAILNSGTLRSDRIHLKGDFKIRDLLTILPMMDNCVVIKVTGAQLVQALENGVSKYPVKEGRFPQVAGLSFGFDPTHPPGQRVGRPLVKIRGEYIDMERHYRLATKEYLSLGKDGYDVLKDCEILHYRLATKEYLSLGKDGYDVLKDCEILVSAEQCPALSTMVQNHFESVAIHQGQVKCRSGHRQSLVALTIVPQDPVFIYAYPLYQVSAEQCPALSTMVQNHFESVAIHQGQVKCRSGHRQSLVALTMREDLMKMLHANNEIDEEEDTPKRLVRQESIHCLEMEQSFLSPKIDGRIYILTEEKRHVMQSMMPSGMVRNLSTVREELGSQSWSSMSQASQDDAA</sequence>
<keyword evidence="2" id="KW-0547">Nucleotide-binding</keyword>
<dbReference type="SUPFAM" id="SSF56300">
    <property type="entry name" value="Metallo-dependent phosphatases"/>
    <property type="match status" value="1"/>
</dbReference>
<dbReference type="GO" id="GO:0009166">
    <property type="term" value="P:nucleotide catabolic process"/>
    <property type="evidence" value="ECO:0007669"/>
    <property type="project" value="InterPro"/>
</dbReference>
<dbReference type="Gene3D" id="3.60.21.10">
    <property type="match status" value="1"/>
</dbReference>
<evidence type="ECO:0000259" key="3">
    <source>
        <dbReference type="Pfam" id="PF02872"/>
    </source>
</evidence>
<dbReference type="Proteomes" id="UP000762676">
    <property type="component" value="Unassembled WGS sequence"/>
</dbReference>
<dbReference type="Gene3D" id="3.90.780.10">
    <property type="entry name" value="5'-Nucleotidase, C-terminal domain"/>
    <property type="match status" value="1"/>
</dbReference>
<dbReference type="PANTHER" id="PTHR11575:SF48">
    <property type="entry name" value="5'-NUCLEOTIDASE"/>
    <property type="match status" value="1"/>
</dbReference>